<dbReference type="EMBL" id="BNBE01000004">
    <property type="protein sequence ID" value="GHG24348.1"/>
    <property type="molecule type" value="Genomic_DNA"/>
</dbReference>
<keyword evidence="3" id="KW-1185">Reference proteome</keyword>
<proteinExistence type="predicted"/>
<evidence type="ECO:0000313" key="2">
    <source>
        <dbReference type="EMBL" id="GHG24348.1"/>
    </source>
</evidence>
<evidence type="ECO:0000256" key="1">
    <source>
        <dbReference type="SAM" id="MobiDB-lite"/>
    </source>
</evidence>
<evidence type="ECO:0000313" key="3">
    <source>
        <dbReference type="Proteomes" id="UP000632849"/>
    </source>
</evidence>
<protein>
    <submittedName>
        <fullName evidence="2">Uncharacterized protein</fullName>
    </submittedName>
</protein>
<sequence length="129" mass="13659">MLGARATRAASGSACPEELADAGDPFGFSDSVRGIRRRVTSLLRTGKAWDMGIFGRKRSGRRPPPPELVAEAKANPGGWVYEIDGSMVDDPNGAVPPEAIIAAWEVDAHGRLSGGYQANPNYRPGPTGR</sequence>
<dbReference type="Proteomes" id="UP000632849">
    <property type="component" value="Unassembled WGS sequence"/>
</dbReference>
<gene>
    <name evidence="2" type="ORF">GCM10017667_70040</name>
</gene>
<feature type="compositionally biased region" description="Low complexity" evidence="1">
    <location>
        <begin position="1"/>
        <end position="14"/>
    </location>
</feature>
<organism evidence="2 3">
    <name type="scientific">Streptomyces filamentosus</name>
    <name type="common">Streptomyces roseosporus</name>
    <dbReference type="NCBI Taxonomy" id="67294"/>
    <lineage>
        <taxon>Bacteria</taxon>
        <taxon>Bacillati</taxon>
        <taxon>Actinomycetota</taxon>
        <taxon>Actinomycetes</taxon>
        <taxon>Kitasatosporales</taxon>
        <taxon>Streptomycetaceae</taxon>
        <taxon>Streptomyces</taxon>
    </lineage>
</organism>
<accession>A0A919ETE2</accession>
<reference evidence="2" key="2">
    <citation type="submission" date="2020-09" db="EMBL/GenBank/DDBJ databases">
        <authorList>
            <person name="Sun Q."/>
            <person name="Ohkuma M."/>
        </authorList>
    </citation>
    <scope>NUCLEOTIDE SEQUENCE</scope>
    <source>
        <strain evidence="2">JCM 4122</strain>
    </source>
</reference>
<name>A0A919ETE2_STRFL</name>
<feature type="region of interest" description="Disordered" evidence="1">
    <location>
        <begin position="1"/>
        <end position="27"/>
    </location>
</feature>
<dbReference type="AlphaFoldDB" id="A0A919ETE2"/>
<reference evidence="2" key="1">
    <citation type="journal article" date="2014" name="Int. J. Syst. Evol. Microbiol.">
        <title>Complete genome sequence of Corynebacterium casei LMG S-19264T (=DSM 44701T), isolated from a smear-ripened cheese.</title>
        <authorList>
            <consortium name="US DOE Joint Genome Institute (JGI-PGF)"/>
            <person name="Walter F."/>
            <person name="Albersmeier A."/>
            <person name="Kalinowski J."/>
            <person name="Ruckert C."/>
        </authorList>
    </citation>
    <scope>NUCLEOTIDE SEQUENCE</scope>
    <source>
        <strain evidence="2">JCM 4122</strain>
    </source>
</reference>
<comment type="caution">
    <text evidence="2">The sequence shown here is derived from an EMBL/GenBank/DDBJ whole genome shotgun (WGS) entry which is preliminary data.</text>
</comment>